<sequence length="1790" mass="198676">MPKAAKSSASSATRKKHARKAAGPSELPLPKEKKPKDKAKGKGKEPRQKIYIPPSKPAPVQPDPLDALGLAKQLPAELVVVLRKLAKKDTITKGKALEDLKNHWVGTYQQSGREEEERGGMTQDTFVLAFLLALPVWLHHLPSLFLSSSHRIRLLTAGLHFSILLIPQLREQIVYQIAEVMPSSQAESVLGSWFLATHDVDRQVSHQSKKSWDLLVSIGSAPESTSGHLILEQSRRDLLISFLQRALLDPSSLYTNLNPVQPAFIPSPLPGPRKGPARQAATQPSKHADQEAPVRSKPDEEDESEEDRRGRLRCGALGGMKWFIEQSKDQLPTKLSDLLSTPELWTGLYHGTPASFCPDRECLGHGQVAVRKSTWAVLYSLLRTRNEEVEHNLSILSSAILRSAWVEPDQTVRAGMWEPLLTFLTGNRQAWEIDMAAPIPHSIHLEMDSEDDENSHSENESTTSHDGDPHHQPALEKIPLSTSESYREFLQFLQLGCSGSPIQGYPTILVILSTIPYTILGQPEPGWVAFFDSFWASLDGRALSALERGTTAAAFLGSLLECLVFLVKRSVTSSKDAQLGDGVEEQSAEIRKIIHQQIVRTWEELASRRLRLDGGVAGNVVAKTLLSLDAINEELFSAAWDPIASLVKDTFTSAGALGSHLLVAVLGAFNDQLKEGTTAHRHLRQLISDASSTVIDREAVLIKNSEQSSSDSPALRLNDLIDKFSAILFSEPAISKRIDDLMEGNIRSIISRSPTILLTYLLRRQDTERCAAIWRSVLRAMAIDSTFGRKALAQFLKEMEEMDLPDYLRPNDDDLNALASSLVTDVVTGGEEAQLPTVKRLLRNPVHFLSARSTASLIHSVIFAFSERTRRLLHNASATESTKLLWIPLEIIDNLTAHSASLDDIMEVIRPFLPDIFIFVYLFPMSGSIGDSPEDAFLLARHIWEGIVKRCSGEELDGIHSALKGVVRDLLMDVDSRPSTMALLQRVSEGHLGSDFDLLADLFPSKDELDDMLDYSSSDPVDPSLAVIQPLVPPQSSSSVHGAPVPAFDASGYSTYARILNALLYVLSNDRHLVRTNIWALRHFLVLSSVAHEHLHVPNAESSFFKRDASHSALQDVITRVQKVTTLLLAKSYDNMWHSSVVHCVSKVNDKAATLDSVGLFLVDLILKAKQSDSYRESFVLYSVLQHVLSGTTKADADQWMILARSLEKHAPQTSMAITLAVTEYAPEPPRLDRYRNELAAEILGIPPSKANSTGLLLLRKLAATAPDPDSDVVYLPQLRAVNFVKAYQQWVTSDEDIDEAVESEMTVILTHLAPILQNVAGSHWDLIFDMVENNLENCSFNDGTTLVMLARTLKLLLSIRELAETNKALRTAWQEREMPILILIRDLVAQSSGSADPSVPRSSCWGSALSIVQNLPTTLIDHDTLPKMCHLLLDPSADVQKMAYSMLQQAAKRRTEHLVVEAGVDTSGEATFHLPTELLNVLSRALEGNDESQVEYNPFGYMLGWMIIFDLFNDASLKVKMGYASQIRDLGIIATNFLPTIFASLDLYSGRSRAFQLDIWAIDEYYIQLHEPDSPLSLKLLAAHLFYRALLNIPSLIASWWNDCKDRTLSTAISSVTTRSFSPVLIAAELAHVKDPEAAAELSGENWSVKVANATSEVTMAFQVDDEHMEIGIKLPADYPLHGVEVRDIRRIGVDEKRWRGWLLAVQQVVSSQNGRIVDGLSIFKKNVTSHFEDQTECAICYSIISVTELSLPKKRCKTCKNRFHASCLYKWFNTSHTSTCPLCRSDFI</sequence>
<feature type="compositionally biased region" description="Low complexity" evidence="17">
    <location>
        <begin position="1"/>
        <end position="12"/>
    </location>
</feature>
<dbReference type="GO" id="GO:1990116">
    <property type="term" value="P:ribosome-associated ubiquitin-dependent protein catabolic process"/>
    <property type="evidence" value="ECO:0007669"/>
    <property type="project" value="UniProtKB-UniRule"/>
</dbReference>
<evidence type="ECO:0000256" key="17">
    <source>
        <dbReference type="SAM" id="MobiDB-lite"/>
    </source>
</evidence>
<dbReference type="Pfam" id="PF23009">
    <property type="entry name" value="UBC_like"/>
    <property type="match status" value="1"/>
</dbReference>
<dbReference type="PROSITE" id="PS50089">
    <property type="entry name" value="ZF_RING_2"/>
    <property type="match status" value="1"/>
</dbReference>
<dbReference type="Gene3D" id="3.30.40.10">
    <property type="entry name" value="Zinc/RING finger domain, C3HC4 (zinc finger)"/>
    <property type="match status" value="1"/>
</dbReference>
<proteinExistence type="inferred from homology"/>
<dbReference type="STRING" id="50990.A0A4Y7Q9Z0"/>
<feature type="compositionally biased region" description="Basic and acidic residues" evidence="17">
    <location>
        <begin position="286"/>
        <end position="298"/>
    </location>
</feature>
<evidence type="ECO:0000256" key="8">
    <source>
        <dbReference type="ARBA" id="ARBA00022679"/>
    </source>
</evidence>
<comment type="similarity">
    <text evidence="4 16">Belongs to the LTN1 family.</text>
</comment>
<dbReference type="GO" id="GO:0008270">
    <property type="term" value="F:zinc ion binding"/>
    <property type="evidence" value="ECO:0007669"/>
    <property type="project" value="UniProtKB-KW"/>
</dbReference>
<dbReference type="InterPro" id="IPR039804">
    <property type="entry name" value="RING-CH-C4HC3_LTN1"/>
</dbReference>
<evidence type="ECO:0000313" key="20">
    <source>
        <dbReference type="Proteomes" id="UP000294933"/>
    </source>
</evidence>
<dbReference type="SUPFAM" id="SSF48371">
    <property type="entry name" value="ARM repeat"/>
    <property type="match status" value="1"/>
</dbReference>
<dbReference type="GO" id="GO:0016567">
    <property type="term" value="P:protein ubiquitination"/>
    <property type="evidence" value="ECO:0007669"/>
    <property type="project" value="UniProtKB-UniPathway"/>
</dbReference>
<dbReference type="UniPathway" id="UPA00143"/>
<evidence type="ECO:0000256" key="5">
    <source>
        <dbReference type="ARBA" id="ARBA00012483"/>
    </source>
</evidence>
<dbReference type="EMBL" id="ML170166">
    <property type="protein sequence ID" value="TDL24483.1"/>
    <property type="molecule type" value="Genomic_DNA"/>
</dbReference>
<feature type="region of interest" description="Disordered" evidence="17">
    <location>
        <begin position="264"/>
        <end position="311"/>
    </location>
</feature>
<evidence type="ECO:0000256" key="9">
    <source>
        <dbReference type="ARBA" id="ARBA00022723"/>
    </source>
</evidence>
<evidence type="ECO:0000256" key="16">
    <source>
        <dbReference type="RuleBase" id="RU367090"/>
    </source>
</evidence>
<dbReference type="InterPro" id="IPR054476">
    <property type="entry name" value="Ltn1_N"/>
</dbReference>
<feature type="compositionally biased region" description="Basic and acidic residues" evidence="17">
    <location>
        <begin position="454"/>
        <end position="474"/>
    </location>
</feature>
<evidence type="ECO:0000256" key="4">
    <source>
        <dbReference type="ARBA" id="ARBA00007997"/>
    </source>
</evidence>
<dbReference type="VEuPathDB" id="FungiDB:BD410DRAFT_785971"/>
<dbReference type="FunFam" id="3.30.40.10:FF:000038">
    <property type="entry name" value="E3 ubiquitin-protein ligase listerin"/>
    <property type="match status" value="1"/>
</dbReference>
<dbReference type="SUPFAM" id="SSF57850">
    <property type="entry name" value="RING/U-box"/>
    <property type="match status" value="1"/>
</dbReference>
<evidence type="ECO:0000256" key="6">
    <source>
        <dbReference type="ARBA" id="ARBA00017157"/>
    </source>
</evidence>
<dbReference type="OrthoDB" id="6108at2759"/>
<comment type="pathway">
    <text evidence="3 16">Protein modification; protein ubiquitination.</text>
</comment>
<feature type="compositionally biased region" description="Basic and acidic residues" evidence="17">
    <location>
        <begin position="29"/>
        <end position="48"/>
    </location>
</feature>
<dbReference type="InterPro" id="IPR054478">
    <property type="entry name" value="LTN1_UBC"/>
</dbReference>
<keyword evidence="20" id="KW-1185">Reference proteome</keyword>
<keyword evidence="12 16" id="KW-0833">Ubl conjugation pathway</keyword>
<dbReference type="InterPro" id="IPR001841">
    <property type="entry name" value="Znf_RING"/>
</dbReference>
<evidence type="ECO:0000256" key="7">
    <source>
        <dbReference type="ARBA" id="ARBA00022490"/>
    </source>
</evidence>
<keyword evidence="7" id="KW-0963">Cytoplasm</keyword>
<feature type="region of interest" description="Disordered" evidence="17">
    <location>
        <begin position="448"/>
        <end position="475"/>
    </location>
</feature>
<dbReference type="SMART" id="SM00744">
    <property type="entry name" value="RINGv"/>
    <property type="match status" value="1"/>
</dbReference>
<dbReference type="PANTHER" id="PTHR12389">
    <property type="entry name" value="ZINC FINGER PROTEIN 294"/>
    <property type="match status" value="1"/>
</dbReference>
<dbReference type="InterPro" id="IPR039795">
    <property type="entry name" value="LTN1/Rkr1"/>
</dbReference>
<feature type="region of interest" description="Disordered" evidence="17">
    <location>
        <begin position="1"/>
        <end position="63"/>
    </location>
</feature>
<dbReference type="Pfam" id="PF22958">
    <property type="entry name" value="Ltn1_1st"/>
    <property type="match status" value="1"/>
</dbReference>
<keyword evidence="11 15" id="KW-0863">Zinc-finger</keyword>
<dbReference type="GO" id="GO:0061630">
    <property type="term" value="F:ubiquitin protein ligase activity"/>
    <property type="evidence" value="ECO:0007669"/>
    <property type="project" value="UniProtKB-UniRule"/>
</dbReference>
<keyword evidence="8 16" id="KW-0808">Transferase</keyword>
<evidence type="ECO:0000256" key="13">
    <source>
        <dbReference type="ARBA" id="ARBA00022833"/>
    </source>
</evidence>
<comment type="subunit">
    <text evidence="16">Component of the ribosome quality control complex (RQC).</text>
</comment>
<evidence type="ECO:0000256" key="14">
    <source>
        <dbReference type="ARBA" id="ARBA00055150"/>
    </source>
</evidence>
<evidence type="ECO:0000256" key="3">
    <source>
        <dbReference type="ARBA" id="ARBA00004906"/>
    </source>
</evidence>
<reference evidence="19 20" key="1">
    <citation type="submission" date="2018-06" db="EMBL/GenBank/DDBJ databases">
        <title>A transcriptomic atlas of mushroom development highlights an independent origin of complex multicellularity.</title>
        <authorList>
            <consortium name="DOE Joint Genome Institute"/>
            <person name="Krizsan K."/>
            <person name="Almasi E."/>
            <person name="Merenyi Z."/>
            <person name="Sahu N."/>
            <person name="Viragh M."/>
            <person name="Koszo T."/>
            <person name="Mondo S."/>
            <person name="Kiss B."/>
            <person name="Balint B."/>
            <person name="Kues U."/>
            <person name="Barry K."/>
            <person name="Hegedus J.C."/>
            <person name="Henrissat B."/>
            <person name="Johnson J."/>
            <person name="Lipzen A."/>
            <person name="Ohm R."/>
            <person name="Nagy I."/>
            <person name="Pangilinan J."/>
            <person name="Yan J."/>
            <person name="Xiong Y."/>
            <person name="Grigoriev I.V."/>
            <person name="Hibbett D.S."/>
            <person name="Nagy L.G."/>
        </authorList>
    </citation>
    <scope>NUCLEOTIDE SEQUENCE [LARGE SCALE GENOMIC DNA]</scope>
    <source>
        <strain evidence="19 20">SZMC22713</strain>
    </source>
</reference>
<dbReference type="CDD" id="cd16491">
    <property type="entry name" value="RING-CH-C4HC3_LTN1"/>
    <property type="match status" value="1"/>
</dbReference>
<evidence type="ECO:0000256" key="15">
    <source>
        <dbReference type="PROSITE-ProRule" id="PRU00175"/>
    </source>
</evidence>
<dbReference type="GO" id="GO:0043023">
    <property type="term" value="F:ribosomal large subunit binding"/>
    <property type="evidence" value="ECO:0007669"/>
    <property type="project" value="TreeGrafter"/>
</dbReference>
<dbReference type="PANTHER" id="PTHR12389:SF0">
    <property type="entry name" value="E3 UBIQUITIN-PROTEIN LIGASE LISTERIN"/>
    <property type="match status" value="1"/>
</dbReference>
<accession>A0A4Y7Q9Z0</accession>
<evidence type="ECO:0000256" key="11">
    <source>
        <dbReference type="ARBA" id="ARBA00022771"/>
    </source>
</evidence>
<dbReference type="Pfam" id="PF22999">
    <property type="entry name" value="LTN1_E3_ligase_6th"/>
    <property type="match status" value="1"/>
</dbReference>
<dbReference type="Pfam" id="PF13639">
    <property type="entry name" value="zf-RING_2"/>
    <property type="match status" value="1"/>
</dbReference>
<keyword evidence="10" id="KW-0677">Repeat</keyword>
<dbReference type="InterPro" id="IPR013083">
    <property type="entry name" value="Znf_RING/FYVE/PHD"/>
</dbReference>
<gene>
    <name evidence="19" type="ORF">BD410DRAFT_785971</name>
</gene>
<feature type="domain" description="RING-type" evidence="18">
    <location>
        <begin position="1739"/>
        <end position="1786"/>
    </location>
</feature>
<dbReference type="InterPro" id="IPR011016">
    <property type="entry name" value="Znf_RING-CH"/>
</dbReference>
<name>A0A4Y7Q9Z0_9AGAM</name>
<comment type="catalytic activity">
    <reaction evidence="1 16">
        <text>S-ubiquitinyl-[E2 ubiquitin-conjugating enzyme]-L-cysteine + [acceptor protein]-L-lysine = [E2 ubiquitin-conjugating enzyme]-L-cysteine + N(6)-ubiquitinyl-[acceptor protein]-L-lysine.</text>
        <dbReference type="EC" id="2.3.2.27"/>
    </reaction>
</comment>
<comment type="subcellular location">
    <subcellularLocation>
        <location evidence="2">Cytoplasm</location>
        <location evidence="2">Cytosol</location>
    </subcellularLocation>
</comment>
<dbReference type="InterPro" id="IPR054477">
    <property type="entry name" value="LTN1_E3_ligase_6th"/>
</dbReference>
<dbReference type="EC" id="2.3.2.27" evidence="5 16"/>
<keyword evidence="9 16" id="KW-0479">Metal-binding</keyword>
<comment type="function">
    <text evidence="14">E3 ubiquitin-protein ligase component of the ribosome quality control complex (RQC), a ribosome-associated complex that mediates ubiquitination and extraction of incompletely synthesized nascent chains for proteasomal degradation. Mediates ubiquitination of proteins derived from mRNAs lacking stop codons (non-stop proteins) and other translation arrest products induced by poly-lysine sequences and tandem rare codons. Ubiquitination leads to CDC48 recruitment for extraction and degradation of the incomplete translation product. May indirectly play a role in chromatin function and transcription.</text>
</comment>
<evidence type="ECO:0000256" key="10">
    <source>
        <dbReference type="ARBA" id="ARBA00022737"/>
    </source>
</evidence>
<evidence type="ECO:0000256" key="12">
    <source>
        <dbReference type="ARBA" id="ARBA00022786"/>
    </source>
</evidence>
<evidence type="ECO:0000256" key="2">
    <source>
        <dbReference type="ARBA" id="ARBA00004514"/>
    </source>
</evidence>
<dbReference type="GO" id="GO:0005829">
    <property type="term" value="C:cytosol"/>
    <property type="evidence" value="ECO:0007669"/>
    <property type="project" value="UniProtKB-SubCell"/>
</dbReference>
<dbReference type="InterPro" id="IPR016024">
    <property type="entry name" value="ARM-type_fold"/>
</dbReference>
<organism evidence="19 20">
    <name type="scientific">Rickenella mellea</name>
    <dbReference type="NCBI Taxonomy" id="50990"/>
    <lineage>
        <taxon>Eukaryota</taxon>
        <taxon>Fungi</taxon>
        <taxon>Dikarya</taxon>
        <taxon>Basidiomycota</taxon>
        <taxon>Agaricomycotina</taxon>
        <taxon>Agaricomycetes</taxon>
        <taxon>Hymenochaetales</taxon>
        <taxon>Rickenellaceae</taxon>
        <taxon>Rickenella</taxon>
    </lineage>
</organism>
<evidence type="ECO:0000256" key="1">
    <source>
        <dbReference type="ARBA" id="ARBA00000900"/>
    </source>
</evidence>
<dbReference type="GO" id="GO:0072344">
    <property type="term" value="P:rescue of stalled ribosome"/>
    <property type="evidence" value="ECO:0007669"/>
    <property type="project" value="UniProtKB-UniRule"/>
</dbReference>
<comment type="function">
    <text evidence="16">E3 ubiquitin-protein ligase. Component of the ribosome quality control complex (RQC), a ribosome-associated complex that mediates ubiquitination and extraction of incompletely synthesized nascent chains for proteasomal degradation.</text>
</comment>
<dbReference type="Proteomes" id="UP000294933">
    <property type="component" value="Unassembled WGS sequence"/>
</dbReference>
<protein>
    <recommendedName>
        <fullName evidence="6 16">E3 ubiquitin-protein ligase listerin</fullName>
        <ecNumber evidence="5 16">2.3.2.27</ecNumber>
    </recommendedName>
    <alternativeName>
        <fullName evidence="16">RING-type E3 ubiquitin transferase listerin</fullName>
    </alternativeName>
</protein>
<dbReference type="GO" id="GO:1990112">
    <property type="term" value="C:RQC complex"/>
    <property type="evidence" value="ECO:0007669"/>
    <property type="project" value="UniProtKB-UniRule"/>
</dbReference>
<evidence type="ECO:0000259" key="18">
    <source>
        <dbReference type="PROSITE" id="PS50089"/>
    </source>
</evidence>
<keyword evidence="13 16" id="KW-0862">Zinc</keyword>
<evidence type="ECO:0000313" key="19">
    <source>
        <dbReference type="EMBL" id="TDL24483.1"/>
    </source>
</evidence>